<feature type="signal peptide" evidence="1">
    <location>
        <begin position="1"/>
        <end position="19"/>
    </location>
</feature>
<protein>
    <submittedName>
        <fullName evidence="2">Uncharacterized protein</fullName>
    </submittedName>
</protein>
<evidence type="ECO:0000313" key="3">
    <source>
        <dbReference type="Proteomes" id="UP000244932"/>
    </source>
</evidence>
<accession>A0A2R8AD12</accession>
<evidence type="ECO:0000313" key="2">
    <source>
        <dbReference type="EMBL" id="SPF30137.1"/>
    </source>
</evidence>
<keyword evidence="1" id="KW-0732">Signal</keyword>
<name>A0A2R8AD12_9RHOB</name>
<proteinExistence type="predicted"/>
<dbReference type="Proteomes" id="UP000244932">
    <property type="component" value="Unassembled WGS sequence"/>
</dbReference>
<dbReference type="RefSeq" id="WP_108782855.1">
    <property type="nucleotide sequence ID" value="NZ_OMKW01000003.1"/>
</dbReference>
<organism evidence="2 3">
    <name type="scientific">Pontivivens insulae</name>
    <dbReference type="NCBI Taxonomy" id="1639689"/>
    <lineage>
        <taxon>Bacteria</taxon>
        <taxon>Pseudomonadati</taxon>
        <taxon>Pseudomonadota</taxon>
        <taxon>Alphaproteobacteria</taxon>
        <taxon>Rhodobacterales</taxon>
        <taxon>Paracoccaceae</taxon>
        <taxon>Pontivivens</taxon>
    </lineage>
</organism>
<dbReference type="EMBL" id="OMKW01000003">
    <property type="protein sequence ID" value="SPF30137.1"/>
    <property type="molecule type" value="Genomic_DNA"/>
</dbReference>
<reference evidence="2 3" key="1">
    <citation type="submission" date="2018-03" db="EMBL/GenBank/DDBJ databases">
        <authorList>
            <person name="Keele B.F."/>
        </authorList>
    </citation>
    <scope>NUCLEOTIDE SEQUENCE [LARGE SCALE GENOMIC DNA]</scope>
    <source>
        <strain evidence="2 3">CeCT 8812</strain>
    </source>
</reference>
<gene>
    <name evidence="2" type="ORF">POI8812_02469</name>
</gene>
<evidence type="ECO:0000256" key="1">
    <source>
        <dbReference type="SAM" id="SignalP"/>
    </source>
</evidence>
<feature type="chain" id="PRO_5015330673" evidence="1">
    <location>
        <begin position="20"/>
        <end position="184"/>
    </location>
</feature>
<keyword evidence="3" id="KW-1185">Reference proteome</keyword>
<dbReference type="AlphaFoldDB" id="A0A2R8AD12"/>
<sequence length="184" mass="19946">MFQRMTVLAFLLMGAPAFAQMTDGQHASLPPELEGPEFSEARDMPAGNHTFTNDFPVASRVVRNGELSDTYLEEGAPLELSPPGIAMPGWTAIDLADLPSTDLEGVDVYPQAWENLGVMGEIETVQGDEIIVSLPRFAGLLDHQVLLPVGAFTILTPEEEPGTAYRAFLGTTETVLRDLEPYQG</sequence>